<comment type="caution">
    <text evidence="1">The sequence shown here is derived from an EMBL/GenBank/DDBJ whole genome shotgun (WGS) entry which is preliminary data.</text>
</comment>
<protein>
    <submittedName>
        <fullName evidence="1">Uncharacterized protein</fullName>
    </submittedName>
</protein>
<keyword evidence="2" id="KW-1185">Reference proteome</keyword>
<reference evidence="1" key="1">
    <citation type="submission" date="2021-02" db="EMBL/GenBank/DDBJ databases">
        <authorList>
            <consortium name="DOE Joint Genome Institute"/>
            <person name="Ahrendt S."/>
            <person name="Looney B.P."/>
            <person name="Miyauchi S."/>
            <person name="Morin E."/>
            <person name="Drula E."/>
            <person name="Courty P.E."/>
            <person name="Chicoki N."/>
            <person name="Fauchery L."/>
            <person name="Kohler A."/>
            <person name="Kuo A."/>
            <person name="Labutti K."/>
            <person name="Pangilinan J."/>
            <person name="Lipzen A."/>
            <person name="Riley R."/>
            <person name="Andreopoulos W."/>
            <person name="He G."/>
            <person name="Johnson J."/>
            <person name="Barry K.W."/>
            <person name="Grigoriev I.V."/>
            <person name="Nagy L."/>
            <person name="Hibbett D."/>
            <person name="Henrissat B."/>
            <person name="Matheny P.B."/>
            <person name="Labbe J."/>
            <person name="Martin F."/>
        </authorList>
    </citation>
    <scope>NUCLEOTIDE SEQUENCE</scope>
    <source>
        <strain evidence="1">FP105234-sp</strain>
    </source>
</reference>
<sequence>MPSDPSVVASNNVAMQPIFQFNASASEIYPSSEAIFRTQMLIFNADYDLRSTVENYPFDLYYTEIFMFGIENGTNKHVALSIDLTMGVAFGFKVSGMTLSSDDIDNYIANGLTGFSLSITRGVLVKAYVMSIIIAMWIIDLMLVAISIRAVLFGYKTDSAILVVPIATLFAFTSLRSSMPGAPAAFGAIIDFVGTFPTLAYLLFATVLSLASFLRAVPVRQPQAQPAVTTDVEAPAQRAPFREIGGDYPA</sequence>
<accession>A0ACB8R7T6</accession>
<name>A0ACB8R7T6_9AGAM</name>
<proteinExistence type="predicted"/>
<dbReference type="Proteomes" id="UP000814033">
    <property type="component" value="Unassembled WGS sequence"/>
</dbReference>
<dbReference type="EMBL" id="MU276279">
    <property type="protein sequence ID" value="KAI0039646.1"/>
    <property type="molecule type" value="Genomic_DNA"/>
</dbReference>
<evidence type="ECO:0000313" key="1">
    <source>
        <dbReference type="EMBL" id="KAI0039646.1"/>
    </source>
</evidence>
<evidence type="ECO:0000313" key="2">
    <source>
        <dbReference type="Proteomes" id="UP000814033"/>
    </source>
</evidence>
<organism evidence="1 2">
    <name type="scientific">Auriscalpium vulgare</name>
    <dbReference type="NCBI Taxonomy" id="40419"/>
    <lineage>
        <taxon>Eukaryota</taxon>
        <taxon>Fungi</taxon>
        <taxon>Dikarya</taxon>
        <taxon>Basidiomycota</taxon>
        <taxon>Agaricomycotina</taxon>
        <taxon>Agaricomycetes</taxon>
        <taxon>Russulales</taxon>
        <taxon>Auriscalpiaceae</taxon>
        <taxon>Auriscalpium</taxon>
    </lineage>
</organism>
<reference evidence="1" key="2">
    <citation type="journal article" date="2022" name="New Phytol.">
        <title>Evolutionary transition to the ectomycorrhizal habit in the genomes of a hyperdiverse lineage of mushroom-forming fungi.</title>
        <authorList>
            <person name="Looney B."/>
            <person name="Miyauchi S."/>
            <person name="Morin E."/>
            <person name="Drula E."/>
            <person name="Courty P.E."/>
            <person name="Kohler A."/>
            <person name="Kuo A."/>
            <person name="LaButti K."/>
            <person name="Pangilinan J."/>
            <person name="Lipzen A."/>
            <person name="Riley R."/>
            <person name="Andreopoulos W."/>
            <person name="He G."/>
            <person name="Johnson J."/>
            <person name="Nolan M."/>
            <person name="Tritt A."/>
            <person name="Barry K.W."/>
            <person name="Grigoriev I.V."/>
            <person name="Nagy L.G."/>
            <person name="Hibbett D."/>
            <person name="Henrissat B."/>
            <person name="Matheny P.B."/>
            <person name="Labbe J."/>
            <person name="Martin F.M."/>
        </authorList>
    </citation>
    <scope>NUCLEOTIDE SEQUENCE</scope>
    <source>
        <strain evidence="1">FP105234-sp</strain>
    </source>
</reference>
<gene>
    <name evidence="1" type="ORF">FA95DRAFT_1567053</name>
</gene>